<gene>
    <name evidence="1" type="ORF">WMO14_00355</name>
</gene>
<protein>
    <submittedName>
        <fullName evidence="1">YlbF family regulator</fullName>
    </submittedName>
</protein>
<reference evidence="1 2" key="1">
    <citation type="submission" date="2024-03" db="EMBL/GenBank/DDBJ databases">
        <title>Human intestinal bacterial collection.</title>
        <authorList>
            <person name="Pauvert C."/>
            <person name="Hitch T.C.A."/>
            <person name="Clavel T."/>
        </authorList>
    </citation>
    <scope>NUCLEOTIDE SEQUENCE [LARGE SCALE GENOMIC DNA]</scope>
    <source>
        <strain evidence="1 2">CLA-AA-H255</strain>
    </source>
</reference>
<proteinExistence type="predicted"/>
<keyword evidence="2" id="KW-1185">Reference proteome</keyword>
<dbReference type="Pfam" id="PF06133">
    <property type="entry name" value="Com_YlbF"/>
    <property type="match status" value="1"/>
</dbReference>
<dbReference type="InterPro" id="IPR010368">
    <property type="entry name" value="Com_YlbF"/>
</dbReference>
<evidence type="ECO:0000313" key="1">
    <source>
        <dbReference type="EMBL" id="MEQ2378335.1"/>
    </source>
</evidence>
<sequence length="114" mass="13669">MQRIEQLKLELSKAIKESPEYIEYKRLEAIIDKDPNLKRSIDEFRRQNFDIQNSGKVDDIFAAQEDLNNRYADMRRQDMVNRYLLSEVCLCRMVQDICRTVVETIEFDVDFLNN</sequence>
<comment type="caution">
    <text evidence="1">The sequence shown here is derived from an EMBL/GenBank/DDBJ whole genome shotgun (WGS) entry which is preliminary data.</text>
</comment>
<organism evidence="1 2">
    <name type="scientific">[Lactobacillus] rogosae</name>
    <dbReference type="NCBI Taxonomy" id="706562"/>
    <lineage>
        <taxon>Bacteria</taxon>
        <taxon>Bacillati</taxon>
        <taxon>Bacillota</taxon>
        <taxon>Clostridia</taxon>
        <taxon>Lachnospirales</taxon>
        <taxon>Lachnospiraceae</taxon>
        <taxon>Lachnospira</taxon>
    </lineage>
</organism>
<name>A0ABV1BS55_9FIRM</name>
<dbReference type="InterPro" id="IPR023378">
    <property type="entry name" value="YheA/YmcA-like_dom_sf"/>
</dbReference>
<dbReference type="Gene3D" id="1.20.1500.10">
    <property type="entry name" value="YheA/YmcA-like"/>
    <property type="match status" value="1"/>
</dbReference>
<dbReference type="EMBL" id="JBBMER010000001">
    <property type="protein sequence ID" value="MEQ2378335.1"/>
    <property type="molecule type" value="Genomic_DNA"/>
</dbReference>
<dbReference type="Proteomes" id="UP001442364">
    <property type="component" value="Unassembled WGS sequence"/>
</dbReference>
<evidence type="ECO:0000313" key="2">
    <source>
        <dbReference type="Proteomes" id="UP001442364"/>
    </source>
</evidence>
<dbReference type="SUPFAM" id="SSF158622">
    <property type="entry name" value="YheA/YmcA-like"/>
    <property type="match status" value="1"/>
</dbReference>
<dbReference type="RefSeq" id="WP_022502729.1">
    <property type="nucleotide sequence ID" value="NZ_DAWCMB010000203.1"/>
</dbReference>
<accession>A0ABV1BS55</accession>